<name>A0ABR0SEM2_9HYPO</name>
<protein>
    <submittedName>
        <fullName evidence="1">Uncharacterized protein</fullName>
    </submittedName>
</protein>
<evidence type="ECO:0000313" key="1">
    <source>
        <dbReference type="EMBL" id="KAK5990424.1"/>
    </source>
</evidence>
<comment type="caution">
    <text evidence="1">The sequence shown here is derived from an EMBL/GenBank/DDBJ whole genome shotgun (WGS) entry which is preliminary data.</text>
</comment>
<evidence type="ECO:0000313" key="2">
    <source>
        <dbReference type="Proteomes" id="UP001338125"/>
    </source>
</evidence>
<accession>A0ABR0SEM2</accession>
<keyword evidence="2" id="KW-1185">Reference proteome</keyword>
<sequence>MGVDAGCFQALGMHISSEKRAVAAHRAMLGLPGILSPSQAKIPALLAFG</sequence>
<proteinExistence type="predicted"/>
<reference evidence="1 2" key="1">
    <citation type="submission" date="2024-01" db="EMBL/GenBank/DDBJ databases">
        <title>Complete genome of Cladobotryum mycophilum ATHUM6906.</title>
        <authorList>
            <person name="Christinaki A.C."/>
            <person name="Myridakis A.I."/>
            <person name="Kouvelis V.N."/>
        </authorList>
    </citation>
    <scope>NUCLEOTIDE SEQUENCE [LARGE SCALE GENOMIC DNA]</scope>
    <source>
        <strain evidence="1 2">ATHUM6906</strain>
    </source>
</reference>
<dbReference type="Proteomes" id="UP001338125">
    <property type="component" value="Unassembled WGS sequence"/>
</dbReference>
<gene>
    <name evidence="1" type="ORF">PT974_08692</name>
</gene>
<dbReference type="EMBL" id="JAVFKD010000014">
    <property type="protein sequence ID" value="KAK5990424.1"/>
    <property type="molecule type" value="Genomic_DNA"/>
</dbReference>
<organism evidence="1 2">
    <name type="scientific">Cladobotryum mycophilum</name>
    <dbReference type="NCBI Taxonomy" id="491253"/>
    <lineage>
        <taxon>Eukaryota</taxon>
        <taxon>Fungi</taxon>
        <taxon>Dikarya</taxon>
        <taxon>Ascomycota</taxon>
        <taxon>Pezizomycotina</taxon>
        <taxon>Sordariomycetes</taxon>
        <taxon>Hypocreomycetidae</taxon>
        <taxon>Hypocreales</taxon>
        <taxon>Hypocreaceae</taxon>
        <taxon>Cladobotryum</taxon>
    </lineage>
</organism>